<evidence type="ECO:0000256" key="2">
    <source>
        <dbReference type="ARBA" id="ARBA00023002"/>
    </source>
</evidence>
<sequence length="201" mass="20377">MKVDLDGRAALVVGRDSAVIEAVVAALITNGAGVSRRAPADTVNTLVAPDLLVVAHDLVAEGDAADVEALVAAADRIGEAMQERGGRVIVLTASFGLLPARRHAVQSVATARTVAAMRALAMRLGPNVQVNAVGAGAIEDGEGGFLAGGAALLSHVPFGEAGTIEDIVHAVLFLADPMNSYMTGQVLTVDGGWGAGYGRNF</sequence>
<dbReference type="InterPro" id="IPR002347">
    <property type="entry name" value="SDR_fam"/>
</dbReference>
<comment type="caution">
    <text evidence="3">The sequence shown here is derived from an EMBL/GenBank/DDBJ whole genome shotgun (WGS) entry which is preliminary data.</text>
</comment>
<accession>A0ABU0H436</accession>
<name>A0ABU0H436_9HYPH</name>
<dbReference type="RefSeq" id="WP_266347541.1">
    <property type="nucleotide sequence ID" value="NZ_JAPKNG010000001.1"/>
</dbReference>
<proteinExistence type="inferred from homology"/>
<comment type="similarity">
    <text evidence="1">Belongs to the short-chain dehydrogenases/reductases (SDR) family.</text>
</comment>
<dbReference type="PANTHER" id="PTHR43639">
    <property type="entry name" value="OXIDOREDUCTASE, SHORT-CHAIN DEHYDROGENASE/REDUCTASE FAMILY (AFU_ORTHOLOGUE AFUA_5G02870)"/>
    <property type="match status" value="1"/>
</dbReference>
<dbReference type="SUPFAM" id="SSF51735">
    <property type="entry name" value="NAD(P)-binding Rossmann-fold domains"/>
    <property type="match status" value="1"/>
</dbReference>
<dbReference type="EMBL" id="JAUSVO010000001">
    <property type="protein sequence ID" value="MDQ0436648.1"/>
    <property type="molecule type" value="Genomic_DNA"/>
</dbReference>
<evidence type="ECO:0000313" key="3">
    <source>
        <dbReference type="EMBL" id="MDQ0436648.1"/>
    </source>
</evidence>
<protein>
    <submittedName>
        <fullName evidence="3">NAD(P)-dependent dehydrogenase (Short-subunit alcohol dehydrogenase family)</fullName>
    </submittedName>
</protein>
<reference evidence="3 4" key="1">
    <citation type="submission" date="2023-07" db="EMBL/GenBank/DDBJ databases">
        <title>Genomic Encyclopedia of Type Strains, Phase IV (KMG-IV): sequencing the most valuable type-strain genomes for metagenomic binning, comparative biology and taxonomic classification.</title>
        <authorList>
            <person name="Goeker M."/>
        </authorList>
    </citation>
    <scope>NUCLEOTIDE SEQUENCE [LARGE SCALE GENOMIC DNA]</scope>
    <source>
        <strain evidence="3 4">B6-8</strain>
    </source>
</reference>
<keyword evidence="4" id="KW-1185">Reference proteome</keyword>
<gene>
    <name evidence="3" type="ORF">QO014_001018</name>
</gene>
<dbReference type="Proteomes" id="UP001241603">
    <property type="component" value="Unassembled WGS sequence"/>
</dbReference>
<dbReference type="InterPro" id="IPR036291">
    <property type="entry name" value="NAD(P)-bd_dom_sf"/>
</dbReference>
<evidence type="ECO:0000313" key="4">
    <source>
        <dbReference type="Proteomes" id="UP001241603"/>
    </source>
</evidence>
<dbReference type="Pfam" id="PF13561">
    <property type="entry name" value="adh_short_C2"/>
    <property type="match status" value="1"/>
</dbReference>
<dbReference type="PRINTS" id="PR00081">
    <property type="entry name" value="GDHRDH"/>
</dbReference>
<organism evidence="3 4">
    <name type="scientific">Kaistia dalseonensis</name>
    <dbReference type="NCBI Taxonomy" id="410840"/>
    <lineage>
        <taxon>Bacteria</taxon>
        <taxon>Pseudomonadati</taxon>
        <taxon>Pseudomonadota</taxon>
        <taxon>Alphaproteobacteria</taxon>
        <taxon>Hyphomicrobiales</taxon>
        <taxon>Kaistiaceae</taxon>
        <taxon>Kaistia</taxon>
    </lineage>
</organism>
<dbReference type="PANTHER" id="PTHR43639:SF1">
    <property type="entry name" value="SHORT-CHAIN DEHYDROGENASE_REDUCTASE FAMILY PROTEIN"/>
    <property type="match status" value="1"/>
</dbReference>
<evidence type="ECO:0000256" key="1">
    <source>
        <dbReference type="ARBA" id="ARBA00006484"/>
    </source>
</evidence>
<dbReference type="Gene3D" id="3.40.50.720">
    <property type="entry name" value="NAD(P)-binding Rossmann-like Domain"/>
    <property type="match status" value="1"/>
</dbReference>
<keyword evidence="2" id="KW-0560">Oxidoreductase</keyword>